<accession>A0A6C0D8G8</accession>
<reference evidence="2" key="1">
    <citation type="journal article" date="2020" name="Nature">
        <title>Giant virus diversity and host interactions through global metagenomics.</title>
        <authorList>
            <person name="Schulz F."/>
            <person name="Roux S."/>
            <person name="Paez-Espino D."/>
            <person name="Jungbluth S."/>
            <person name="Walsh D.A."/>
            <person name="Denef V.J."/>
            <person name="McMahon K.D."/>
            <person name="Konstantinidis K.T."/>
            <person name="Eloe-Fadrosh E.A."/>
            <person name="Kyrpides N.C."/>
            <person name="Woyke T."/>
        </authorList>
    </citation>
    <scope>NUCLEOTIDE SEQUENCE</scope>
    <source>
        <strain evidence="2">GVMAG-M-3300023174-131</strain>
    </source>
</reference>
<dbReference type="EMBL" id="MN739566">
    <property type="protein sequence ID" value="QHT13346.1"/>
    <property type="molecule type" value="Genomic_DNA"/>
</dbReference>
<name>A0A6C0D8G8_9ZZZZ</name>
<proteinExistence type="predicted"/>
<protein>
    <submittedName>
        <fullName evidence="2">Uncharacterized protein</fullName>
    </submittedName>
</protein>
<evidence type="ECO:0000313" key="2">
    <source>
        <dbReference type="EMBL" id="QHT13346.1"/>
    </source>
</evidence>
<dbReference type="AlphaFoldDB" id="A0A6C0D8G8"/>
<feature type="transmembrane region" description="Helical" evidence="1">
    <location>
        <begin position="6"/>
        <end position="22"/>
    </location>
</feature>
<keyword evidence="1" id="KW-1133">Transmembrane helix</keyword>
<keyword evidence="1" id="KW-0472">Membrane</keyword>
<evidence type="ECO:0000256" key="1">
    <source>
        <dbReference type="SAM" id="Phobius"/>
    </source>
</evidence>
<sequence length="171" mass="20213">MKDSFKDLIIVVLTIILLYLVYKKLNIHKKNSRYVAQDYKPHLNYSEPPHNYKIQRVHLESSEPEYIHHPKHQPSELLSINSNSANTHHVESNMLDNELHHIDTQVPYHVINENHINEEINHNLGQTECASGTDFTNKVPVHLPRDEFNYDKTIDQEHFNYYDNEPSYPSF</sequence>
<keyword evidence="1" id="KW-0812">Transmembrane</keyword>
<organism evidence="2">
    <name type="scientific">viral metagenome</name>
    <dbReference type="NCBI Taxonomy" id="1070528"/>
    <lineage>
        <taxon>unclassified sequences</taxon>
        <taxon>metagenomes</taxon>
        <taxon>organismal metagenomes</taxon>
    </lineage>
</organism>